<keyword evidence="2" id="KW-1185">Reference proteome</keyword>
<proteinExistence type="predicted"/>
<dbReference type="EMBL" id="CM043798">
    <property type="protein sequence ID" value="KAI4813614.1"/>
    <property type="molecule type" value="Genomic_DNA"/>
</dbReference>
<accession>A0ACB9WJR8</accession>
<evidence type="ECO:0000313" key="2">
    <source>
        <dbReference type="Proteomes" id="UP001057452"/>
    </source>
</evidence>
<comment type="caution">
    <text evidence="1">The sequence shown here is derived from an EMBL/GenBank/DDBJ whole genome shotgun (WGS) entry which is preliminary data.</text>
</comment>
<organism evidence="1 2">
    <name type="scientific">Chaenocephalus aceratus</name>
    <name type="common">Blackfin icefish</name>
    <name type="synonym">Chaenichthys aceratus</name>
    <dbReference type="NCBI Taxonomy" id="36190"/>
    <lineage>
        <taxon>Eukaryota</taxon>
        <taxon>Metazoa</taxon>
        <taxon>Chordata</taxon>
        <taxon>Craniata</taxon>
        <taxon>Vertebrata</taxon>
        <taxon>Euteleostomi</taxon>
        <taxon>Actinopterygii</taxon>
        <taxon>Neopterygii</taxon>
        <taxon>Teleostei</taxon>
        <taxon>Neoteleostei</taxon>
        <taxon>Acanthomorphata</taxon>
        <taxon>Eupercaria</taxon>
        <taxon>Perciformes</taxon>
        <taxon>Notothenioidei</taxon>
        <taxon>Channichthyidae</taxon>
        <taxon>Chaenocephalus</taxon>
    </lineage>
</organism>
<feature type="non-terminal residue" evidence="1">
    <location>
        <position position="1"/>
    </location>
</feature>
<feature type="non-terminal residue" evidence="1">
    <location>
        <position position="93"/>
    </location>
</feature>
<dbReference type="Proteomes" id="UP001057452">
    <property type="component" value="Chromosome 14"/>
</dbReference>
<name>A0ACB9WJR8_CHAAC</name>
<protein>
    <submittedName>
        <fullName evidence="1">Uncharacterized protein</fullName>
    </submittedName>
</protein>
<gene>
    <name evidence="1" type="ORF">KUCAC02_002848</name>
</gene>
<evidence type="ECO:0000313" key="1">
    <source>
        <dbReference type="EMBL" id="KAI4813614.1"/>
    </source>
</evidence>
<reference evidence="1" key="1">
    <citation type="submission" date="2022-05" db="EMBL/GenBank/DDBJ databases">
        <title>Chromosome-level genome of Chaenocephalus aceratus.</title>
        <authorList>
            <person name="Park H."/>
        </authorList>
    </citation>
    <scope>NUCLEOTIDE SEQUENCE</scope>
    <source>
        <strain evidence="1">KU_202001</strain>
    </source>
</reference>
<sequence length="93" mass="10563">SAFRPAFQSGYGQVKQQSHTTVPTDPAVDPPVRCAQSCFLVRMWERENMDDFARKTMVEEGKCTMRSCSSGQQSGGREGQLSHHKYQEEDNNY</sequence>